<dbReference type="SMART" id="SM00228">
    <property type="entry name" value="PDZ"/>
    <property type="match status" value="1"/>
</dbReference>
<dbReference type="InterPro" id="IPR008269">
    <property type="entry name" value="Lon_proteolytic"/>
</dbReference>
<feature type="domain" description="PDZ" evidence="3">
    <location>
        <begin position="136"/>
        <end position="216"/>
    </location>
</feature>
<dbReference type="InterPro" id="IPR001478">
    <property type="entry name" value="PDZ"/>
</dbReference>
<evidence type="ECO:0000259" key="4">
    <source>
        <dbReference type="PROSITE" id="PS51786"/>
    </source>
</evidence>
<dbReference type="Pfam" id="PF13180">
    <property type="entry name" value="PDZ_2"/>
    <property type="match status" value="1"/>
</dbReference>
<dbReference type="PANTHER" id="PTHR10046">
    <property type="entry name" value="ATP DEPENDENT LON PROTEASE FAMILY MEMBER"/>
    <property type="match status" value="1"/>
</dbReference>
<comment type="similarity">
    <text evidence="1">Belongs to the peptidase S16 family.</text>
</comment>
<dbReference type="AlphaFoldDB" id="A0A4Q7NPR1"/>
<dbReference type="EC" id="3.4.21.53" evidence="1"/>
<dbReference type="InterPro" id="IPR020568">
    <property type="entry name" value="Ribosomal_Su5_D2-typ_SF"/>
</dbReference>
<dbReference type="SUPFAM" id="SSF54211">
    <property type="entry name" value="Ribosomal protein S5 domain 2-like"/>
    <property type="match status" value="1"/>
</dbReference>
<keyword evidence="2" id="KW-0812">Transmembrane</keyword>
<comment type="caution">
    <text evidence="5">The sequence shown here is derived from an EMBL/GenBank/DDBJ whole genome shotgun (WGS) entry which is preliminary data.</text>
</comment>
<protein>
    <recommendedName>
        <fullName evidence="1">endopeptidase La</fullName>
        <ecNumber evidence="1">3.4.21.53</ecNumber>
    </recommendedName>
</protein>
<keyword evidence="2" id="KW-0472">Membrane</keyword>
<dbReference type="Gene3D" id="3.30.230.10">
    <property type="match status" value="1"/>
</dbReference>
<keyword evidence="6" id="KW-1185">Reference proteome</keyword>
<keyword evidence="1" id="KW-0720">Serine protease</keyword>
<comment type="catalytic activity">
    <reaction evidence="1">
        <text>Hydrolysis of proteins in presence of ATP.</text>
        <dbReference type="EC" id="3.4.21.53"/>
    </reaction>
</comment>
<name>A0A4Q7NPR1_9ACTN</name>
<keyword evidence="1" id="KW-0378">Hydrolase</keyword>
<proteinExistence type="inferred from homology"/>
<dbReference type="GO" id="GO:0005524">
    <property type="term" value="F:ATP binding"/>
    <property type="evidence" value="ECO:0007669"/>
    <property type="project" value="InterPro"/>
</dbReference>
<organism evidence="5 6">
    <name type="scientific">Motilibacter rhizosphaerae</name>
    <dbReference type="NCBI Taxonomy" id="598652"/>
    <lineage>
        <taxon>Bacteria</taxon>
        <taxon>Bacillati</taxon>
        <taxon>Actinomycetota</taxon>
        <taxon>Actinomycetes</taxon>
        <taxon>Motilibacterales</taxon>
        <taxon>Motilibacteraceae</taxon>
        <taxon>Motilibacter</taxon>
    </lineage>
</organism>
<reference evidence="5 6" key="1">
    <citation type="submission" date="2019-02" db="EMBL/GenBank/DDBJ databases">
        <title>Genomic Encyclopedia of Type Strains, Phase IV (KMG-IV): sequencing the most valuable type-strain genomes for metagenomic binning, comparative biology and taxonomic classification.</title>
        <authorList>
            <person name="Goeker M."/>
        </authorList>
    </citation>
    <scope>NUCLEOTIDE SEQUENCE [LARGE SCALE GENOMIC DNA]</scope>
    <source>
        <strain evidence="5 6">DSM 45622</strain>
    </source>
</reference>
<dbReference type="SUPFAM" id="SSF50156">
    <property type="entry name" value="PDZ domain-like"/>
    <property type="match status" value="1"/>
</dbReference>
<dbReference type="Gene3D" id="2.30.42.10">
    <property type="match status" value="1"/>
</dbReference>
<dbReference type="GO" id="GO:0004252">
    <property type="term" value="F:serine-type endopeptidase activity"/>
    <property type="evidence" value="ECO:0007669"/>
    <property type="project" value="UniProtKB-UniRule"/>
</dbReference>
<dbReference type="InterPro" id="IPR027065">
    <property type="entry name" value="Lon_Prtase"/>
</dbReference>
<dbReference type="InterPro" id="IPR036034">
    <property type="entry name" value="PDZ_sf"/>
</dbReference>
<dbReference type="GO" id="GO:0006508">
    <property type="term" value="P:proteolysis"/>
    <property type="evidence" value="ECO:0007669"/>
    <property type="project" value="UniProtKB-KW"/>
</dbReference>
<evidence type="ECO:0000313" key="6">
    <source>
        <dbReference type="Proteomes" id="UP000293638"/>
    </source>
</evidence>
<dbReference type="Proteomes" id="UP000293638">
    <property type="component" value="Unassembled WGS sequence"/>
</dbReference>
<dbReference type="GO" id="GO:0004176">
    <property type="term" value="F:ATP-dependent peptidase activity"/>
    <property type="evidence" value="ECO:0007669"/>
    <property type="project" value="UniProtKB-UniRule"/>
</dbReference>
<feature type="active site" evidence="1">
    <location>
        <position position="259"/>
    </location>
</feature>
<dbReference type="PROSITE" id="PS51786">
    <property type="entry name" value="LON_PROTEOLYTIC"/>
    <property type="match status" value="1"/>
</dbReference>
<accession>A0A4Q7NPR1</accession>
<evidence type="ECO:0000256" key="2">
    <source>
        <dbReference type="SAM" id="Phobius"/>
    </source>
</evidence>
<evidence type="ECO:0000259" key="3">
    <source>
        <dbReference type="PROSITE" id="PS50106"/>
    </source>
</evidence>
<dbReference type="RefSeq" id="WP_231116355.1">
    <property type="nucleotide sequence ID" value="NZ_SGXD01000003.1"/>
</dbReference>
<gene>
    <name evidence="5" type="ORF">EV189_2597</name>
</gene>
<evidence type="ECO:0000256" key="1">
    <source>
        <dbReference type="PROSITE-ProRule" id="PRU01122"/>
    </source>
</evidence>
<feature type="transmembrane region" description="Helical" evidence="2">
    <location>
        <begin position="23"/>
        <end position="49"/>
    </location>
</feature>
<dbReference type="Pfam" id="PF05362">
    <property type="entry name" value="Lon_C"/>
    <property type="match status" value="1"/>
</dbReference>
<dbReference type="GO" id="GO:0030163">
    <property type="term" value="P:protein catabolic process"/>
    <property type="evidence" value="ECO:0007669"/>
    <property type="project" value="InterPro"/>
</dbReference>
<keyword evidence="2" id="KW-1133">Transmembrane helix</keyword>
<keyword evidence="1" id="KW-0645">Protease</keyword>
<feature type="active site" evidence="1">
    <location>
        <position position="304"/>
    </location>
</feature>
<dbReference type="EMBL" id="SGXD01000003">
    <property type="protein sequence ID" value="RZS87173.1"/>
    <property type="molecule type" value="Genomic_DNA"/>
</dbReference>
<sequence>MTTVDTAPASGRRVRLAPLQPRTLSLAVAAALVIALTALAALLPVPYVILTPGPTANTLGVDGRNGDVISISGHASYPASGHLQLLTVSLYGGPGRSVDLLQALRAWFDRADAVLPERSLFADKSEKQVKQEDDQEMQLSQSTAVTAALNQLRIPIGRRLVIQAVAGDAPAKGVLEPGDQIVQVDGKAVSTPDQVRAGIQAHAPGQTVAVQVLRAGKTLDLTVPTRDASGKAQVGITPALDAVYPFRVSIRLQDVGGPSAGMMFTLGIIDKLTPGDLTGGAFVAGTGTIDDAGDVGAIGGIQQKLVAARRAGATFFLAPAANCGETKGAVPSGLQVIKVAKLQDSLNALQAIREHRTASLPSCS</sequence>
<dbReference type="PROSITE" id="PS50106">
    <property type="entry name" value="PDZ"/>
    <property type="match status" value="1"/>
</dbReference>
<feature type="domain" description="Lon proteolytic" evidence="4">
    <location>
        <begin position="178"/>
        <end position="352"/>
    </location>
</feature>
<dbReference type="InterPro" id="IPR014721">
    <property type="entry name" value="Ribsml_uS5_D2-typ_fold_subgr"/>
</dbReference>
<evidence type="ECO:0000313" key="5">
    <source>
        <dbReference type="EMBL" id="RZS87173.1"/>
    </source>
</evidence>